<sequence>MRNTRSGDFRQGLQYISCFFASSQRESRLKQGIPDRRFGIDWFGKGNEEKDLLGV</sequence>
<reference evidence="1 2" key="1">
    <citation type="submission" date="2014-04" db="EMBL/GenBank/DDBJ databases">
        <authorList>
            <consortium name="DOE Joint Genome Institute"/>
            <person name="Kuo A."/>
            <person name="Kohler A."/>
            <person name="Nagy L.G."/>
            <person name="Floudas D."/>
            <person name="Copeland A."/>
            <person name="Barry K.W."/>
            <person name="Cichocki N."/>
            <person name="Veneault-Fourrey C."/>
            <person name="LaButti K."/>
            <person name="Lindquist E.A."/>
            <person name="Lipzen A."/>
            <person name="Lundell T."/>
            <person name="Morin E."/>
            <person name="Murat C."/>
            <person name="Sun H."/>
            <person name="Tunlid A."/>
            <person name="Henrissat B."/>
            <person name="Grigoriev I.V."/>
            <person name="Hibbett D.S."/>
            <person name="Martin F."/>
            <person name="Nordberg H.P."/>
            <person name="Cantor M.N."/>
            <person name="Hua S.X."/>
        </authorList>
    </citation>
    <scope>NUCLEOTIDE SEQUENCE [LARGE SCALE GENOMIC DNA]</scope>
    <source>
        <strain evidence="1 2">Foug A</strain>
    </source>
</reference>
<reference evidence="2" key="2">
    <citation type="submission" date="2015-01" db="EMBL/GenBank/DDBJ databases">
        <title>Evolutionary Origins and Diversification of the Mycorrhizal Mutualists.</title>
        <authorList>
            <consortium name="DOE Joint Genome Institute"/>
            <consortium name="Mycorrhizal Genomics Consortium"/>
            <person name="Kohler A."/>
            <person name="Kuo A."/>
            <person name="Nagy L.G."/>
            <person name="Floudas D."/>
            <person name="Copeland A."/>
            <person name="Barry K.W."/>
            <person name="Cichocki N."/>
            <person name="Veneault-Fourrey C."/>
            <person name="LaButti K."/>
            <person name="Lindquist E.A."/>
            <person name="Lipzen A."/>
            <person name="Lundell T."/>
            <person name="Morin E."/>
            <person name="Murat C."/>
            <person name="Riley R."/>
            <person name="Ohm R."/>
            <person name="Sun H."/>
            <person name="Tunlid A."/>
            <person name="Henrissat B."/>
            <person name="Grigoriev I.V."/>
            <person name="Hibbett D.S."/>
            <person name="Martin F."/>
        </authorList>
    </citation>
    <scope>NUCLEOTIDE SEQUENCE [LARGE SCALE GENOMIC DNA]</scope>
    <source>
        <strain evidence="2">Foug A</strain>
    </source>
</reference>
<proteinExistence type="predicted"/>
<dbReference type="HOGENOM" id="CLU_3033676_0_0_1"/>
<evidence type="ECO:0000313" key="1">
    <source>
        <dbReference type="EMBL" id="KIM55178.1"/>
    </source>
</evidence>
<evidence type="ECO:0000313" key="2">
    <source>
        <dbReference type="Proteomes" id="UP000053989"/>
    </source>
</evidence>
<organism evidence="1 2">
    <name type="scientific">Scleroderma citrinum Foug A</name>
    <dbReference type="NCBI Taxonomy" id="1036808"/>
    <lineage>
        <taxon>Eukaryota</taxon>
        <taxon>Fungi</taxon>
        <taxon>Dikarya</taxon>
        <taxon>Basidiomycota</taxon>
        <taxon>Agaricomycotina</taxon>
        <taxon>Agaricomycetes</taxon>
        <taxon>Agaricomycetidae</taxon>
        <taxon>Boletales</taxon>
        <taxon>Sclerodermatineae</taxon>
        <taxon>Sclerodermataceae</taxon>
        <taxon>Scleroderma</taxon>
    </lineage>
</organism>
<name>A0A0C2Z038_9AGAM</name>
<accession>A0A0C2Z038</accession>
<protein>
    <submittedName>
        <fullName evidence="1">Uncharacterized protein</fullName>
    </submittedName>
</protein>
<dbReference type="EMBL" id="KN822139">
    <property type="protein sequence ID" value="KIM55178.1"/>
    <property type="molecule type" value="Genomic_DNA"/>
</dbReference>
<dbReference type="AlphaFoldDB" id="A0A0C2Z038"/>
<dbReference type="Proteomes" id="UP000053989">
    <property type="component" value="Unassembled WGS sequence"/>
</dbReference>
<gene>
    <name evidence="1" type="ORF">SCLCIDRAFT_1221327</name>
</gene>
<keyword evidence="2" id="KW-1185">Reference proteome</keyword>
<dbReference type="InParanoid" id="A0A0C2Z038"/>